<dbReference type="AlphaFoldDB" id="A0A5P1FWP4"/>
<proteinExistence type="predicted"/>
<dbReference type="Gramene" id="ONK81390">
    <property type="protein sequence ID" value="ONK81390"/>
    <property type="gene ID" value="A4U43_C01F28560"/>
</dbReference>
<evidence type="ECO:0000313" key="2">
    <source>
        <dbReference type="Proteomes" id="UP000243459"/>
    </source>
</evidence>
<evidence type="ECO:0000313" key="1">
    <source>
        <dbReference type="EMBL" id="ONK81390.1"/>
    </source>
</evidence>
<reference evidence="2" key="1">
    <citation type="journal article" date="2017" name="Nat. Commun.">
        <title>The asparagus genome sheds light on the origin and evolution of a young Y chromosome.</title>
        <authorList>
            <person name="Harkess A."/>
            <person name="Zhou J."/>
            <person name="Xu C."/>
            <person name="Bowers J.E."/>
            <person name="Van der Hulst R."/>
            <person name="Ayyampalayam S."/>
            <person name="Mercati F."/>
            <person name="Riccardi P."/>
            <person name="McKain M.R."/>
            <person name="Kakrana A."/>
            <person name="Tang H."/>
            <person name="Ray J."/>
            <person name="Groenendijk J."/>
            <person name="Arikit S."/>
            <person name="Mathioni S.M."/>
            <person name="Nakano M."/>
            <person name="Shan H."/>
            <person name="Telgmann-Rauber A."/>
            <person name="Kanno A."/>
            <person name="Yue Z."/>
            <person name="Chen H."/>
            <person name="Li W."/>
            <person name="Chen Y."/>
            <person name="Xu X."/>
            <person name="Zhang Y."/>
            <person name="Luo S."/>
            <person name="Chen H."/>
            <person name="Gao J."/>
            <person name="Mao Z."/>
            <person name="Pires J.C."/>
            <person name="Luo M."/>
            <person name="Kudrna D."/>
            <person name="Wing R.A."/>
            <person name="Meyers B.C."/>
            <person name="Yi K."/>
            <person name="Kong H."/>
            <person name="Lavrijsen P."/>
            <person name="Sunseri F."/>
            <person name="Falavigna A."/>
            <person name="Ye Y."/>
            <person name="Leebens-Mack J.H."/>
            <person name="Chen G."/>
        </authorList>
    </citation>
    <scope>NUCLEOTIDE SEQUENCE [LARGE SCALE GENOMIC DNA]</scope>
    <source>
        <strain evidence="2">cv. DH0086</strain>
    </source>
</reference>
<dbReference type="Proteomes" id="UP000243459">
    <property type="component" value="Chromosome 1"/>
</dbReference>
<sequence length="115" mass="13036">MCRSSDCECAYALRTRTGISDFRARGGAISDTEEGYSQRRGDSRVARANHRWKGAIRLSRKARELLGRCCARKDRRSEMEGETLEDIVNVSCCGIEGEDRSKGKGERKEMLAEEW</sequence>
<gene>
    <name evidence="1" type="ORF">A4U43_C01F28560</name>
</gene>
<protein>
    <submittedName>
        <fullName evidence="1">Uncharacterized protein</fullName>
    </submittedName>
</protein>
<organism evidence="1 2">
    <name type="scientific">Asparagus officinalis</name>
    <name type="common">Garden asparagus</name>
    <dbReference type="NCBI Taxonomy" id="4686"/>
    <lineage>
        <taxon>Eukaryota</taxon>
        <taxon>Viridiplantae</taxon>
        <taxon>Streptophyta</taxon>
        <taxon>Embryophyta</taxon>
        <taxon>Tracheophyta</taxon>
        <taxon>Spermatophyta</taxon>
        <taxon>Magnoliopsida</taxon>
        <taxon>Liliopsida</taxon>
        <taxon>Asparagales</taxon>
        <taxon>Asparagaceae</taxon>
        <taxon>Asparagoideae</taxon>
        <taxon>Asparagus</taxon>
    </lineage>
</organism>
<name>A0A5P1FWP4_ASPOF</name>
<accession>A0A5P1FWP4</accession>
<dbReference type="EMBL" id="CM007381">
    <property type="protein sequence ID" value="ONK81390.1"/>
    <property type="molecule type" value="Genomic_DNA"/>
</dbReference>
<keyword evidence="2" id="KW-1185">Reference proteome</keyword>